<accession>A0A382FAS8</accession>
<sequence length="171" mass="18994">MLGFHAYEEAGLELVDHANFSTTNSVEIRCTAQQLTDALSGVDIWKEFVPQIRSVDWEGDPPFTEGVLRTVGFGKDIVKEVFFKWDENEGIAFRVTEGTQKNVAAMVEHYQFDVVDDNTTRLTWSLAMKMTGLRGLIAPLMARLAGKAMAGWLVKLKHMVEVDIGTDGGPT</sequence>
<dbReference type="AlphaFoldDB" id="A0A382FAS8"/>
<dbReference type="Gene3D" id="3.30.530.20">
    <property type="match status" value="1"/>
</dbReference>
<dbReference type="EMBL" id="UINC01048988">
    <property type="protein sequence ID" value="SVB60198.1"/>
    <property type="molecule type" value="Genomic_DNA"/>
</dbReference>
<dbReference type="InterPro" id="IPR023393">
    <property type="entry name" value="START-like_dom_sf"/>
</dbReference>
<organism evidence="1">
    <name type="scientific">marine metagenome</name>
    <dbReference type="NCBI Taxonomy" id="408172"/>
    <lineage>
        <taxon>unclassified sequences</taxon>
        <taxon>metagenomes</taxon>
        <taxon>ecological metagenomes</taxon>
    </lineage>
</organism>
<dbReference type="SUPFAM" id="SSF55961">
    <property type="entry name" value="Bet v1-like"/>
    <property type="match status" value="1"/>
</dbReference>
<reference evidence="1" key="1">
    <citation type="submission" date="2018-05" db="EMBL/GenBank/DDBJ databases">
        <authorList>
            <person name="Lanie J.A."/>
            <person name="Ng W.-L."/>
            <person name="Kazmierczak K.M."/>
            <person name="Andrzejewski T.M."/>
            <person name="Davidsen T.M."/>
            <person name="Wayne K.J."/>
            <person name="Tettelin H."/>
            <person name="Glass J.I."/>
            <person name="Rusch D."/>
            <person name="Podicherti R."/>
            <person name="Tsui H.-C.T."/>
            <person name="Winkler M.E."/>
        </authorList>
    </citation>
    <scope>NUCLEOTIDE SEQUENCE</scope>
</reference>
<gene>
    <name evidence="1" type="ORF">METZ01_LOCUS213052</name>
</gene>
<dbReference type="Pfam" id="PF10604">
    <property type="entry name" value="Polyketide_cyc2"/>
    <property type="match status" value="1"/>
</dbReference>
<proteinExistence type="predicted"/>
<evidence type="ECO:0008006" key="2">
    <source>
        <dbReference type="Google" id="ProtNLM"/>
    </source>
</evidence>
<dbReference type="InterPro" id="IPR019587">
    <property type="entry name" value="Polyketide_cyclase/dehydratase"/>
</dbReference>
<protein>
    <recommendedName>
        <fullName evidence="2">Coenzyme Q-binding protein COQ10 START domain-containing protein</fullName>
    </recommendedName>
</protein>
<name>A0A382FAS8_9ZZZZ</name>
<evidence type="ECO:0000313" key="1">
    <source>
        <dbReference type="EMBL" id="SVB60198.1"/>
    </source>
</evidence>